<organism evidence="1 2">
    <name type="scientific">Fodinicola feengrottensis</name>
    <dbReference type="NCBI Taxonomy" id="435914"/>
    <lineage>
        <taxon>Bacteria</taxon>
        <taxon>Bacillati</taxon>
        <taxon>Actinomycetota</taxon>
        <taxon>Actinomycetes</taxon>
        <taxon>Mycobacteriales</taxon>
        <taxon>Fodinicola</taxon>
    </lineage>
</organism>
<proteinExistence type="predicted"/>
<sequence length="151" mass="17277">MPESWEESMAKLQRIQNRYKGMVLGQERNDWTNRTASDLQRGVRSVWSPRQQQWIQPFCMSALICTDQAGDNEQRLITASGDYGRIPDELVDIVEAYGFQTVPLDNERLHAEARGVRWVDLNGLKLQSISAGFDVCYDCECATRRCCIGWG</sequence>
<dbReference type="EMBL" id="BAAANY010000043">
    <property type="protein sequence ID" value="GAA1719914.1"/>
    <property type="molecule type" value="Genomic_DNA"/>
</dbReference>
<evidence type="ECO:0000313" key="2">
    <source>
        <dbReference type="Proteomes" id="UP001500618"/>
    </source>
</evidence>
<name>A0ABN2J845_9ACTN</name>
<evidence type="ECO:0000313" key="1">
    <source>
        <dbReference type="EMBL" id="GAA1719914.1"/>
    </source>
</evidence>
<comment type="caution">
    <text evidence="1">The sequence shown here is derived from an EMBL/GenBank/DDBJ whole genome shotgun (WGS) entry which is preliminary data.</text>
</comment>
<protein>
    <submittedName>
        <fullName evidence="1">Uncharacterized protein</fullName>
    </submittedName>
</protein>
<gene>
    <name evidence="1" type="ORF">GCM10009765_80310</name>
</gene>
<keyword evidence="2" id="KW-1185">Reference proteome</keyword>
<accession>A0ABN2J845</accession>
<reference evidence="1 2" key="1">
    <citation type="journal article" date="2019" name="Int. J. Syst. Evol. Microbiol.">
        <title>The Global Catalogue of Microorganisms (GCM) 10K type strain sequencing project: providing services to taxonomists for standard genome sequencing and annotation.</title>
        <authorList>
            <consortium name="The Broad Institute Genomics Platform"/>
            <consortium name="The Broad Institute Genome Sequencing Center for Infectious Disease"/>
            <person name="Wu L."/>
            <person name="Ma J."/>
        </authorList>
    </citation>
    <scope>NUCLEOTIDE SEQUENCE [LARGE SCALE GENOMIC DNA]</scope>
    <source>
        <strain evidence="1 2">JCM 14718</strain>
    </source>
</reference>
<dbReference type="Proteomes" id="UP001500618">
    <property type="component" value="Unassembled WGS sequence"/>
</dbReference>